<protein>
    <submittedName>
        <fullName evidence="2">Nuclear transport factor 2 family protein</fullName>
    </submittedName>
</protein>
<dbReference type="SUPFAM" id="SSF54427">
    <property type="entry name" value="NTF2-like"/>
    <property type="match status" value="1"/>
</dbReference>
<evidence type="ECO:0000313" key="3">
    <source>
        <dbReference type="Proteomes" id="UP000536534"/>
    </source>
</evidence>
<organism evidence="2 3">
    <name type="scientific">Thauera phenolivorans</name>
    <dbReference type="NCBI Taxonomy" id="1792543"/>
    <lineage>
        <taxon>Bacteria</taxon>
        <taxon>Pseudomonadati</taxon>
        <taxon>Pseudomonadota</taxon>
        <taxon>Betaproteobacteria</taxon>
        <taxon>Rhodocyclales</taxon>
        <taxon>Zoogloeaceae</taxon>
        <taxon>Thauera</taxon>
    </lineage>
</organism>
<reference evidence="2 3" key="1">
    <citation type="journal article" date="2020" name="Biotechnol. Biofuels">
        <title>New insights from the biogas microbiome by comprehensive genome-resolved metagenomics of nearly 1600 species originating from multiple anaerobic digesters.</title>
        <authorList>
            <person name="Campanaro S."/>
            <person name="Treu L."/>
            <person name="Rodriguez-R L.M."/>
            <person name="Kovalovszki A."/>
            <person name="Ziels R.M."/>
            <person name="Maus I."/>
            <person name="Zhu X."/>
            <person name="Kougias P.G."/>
            <person name="Basile A."/>
            <person name="Luo G."/>
            <person name="Schluter A."/>
            <person name="Konstantinidis K.T."/>
            <person name="Angelidaki I."/>
        </authorList>
    </citation>
    <scope>NUCLEOTIDE SEQUENCE [LARGE SCALE GENOMIC DNA]</scope>
    <source>
        <strain evidence="2">AS06rmzACSIP_256</strain>
    </source>
</reference>
<feature type="domain" description="SnoaL-like" evidence="1">
    <location>
        <begin position="20"/>
        <end position="69"/>
    </location>
</feature>
<dbReference type="InterPro" id="IPR037401">
    <property type="entry name" value="SnoaL-like"/>
</dbReference>
<dbReference type="Pfam" id="PF12680">
    <property type="entry name" value="SnoaL_2"/>
    <property type="match status" value="1"/>
</dbReference>
<dbReference type="AlphaFoldDB" id="A0A7X7LUJ5"/>
<dbReference type="EMBL" id="JAAYYV010000112">
    <property type="protein sequence ID" value="NLF53603.1"/>
    <property type="molecule type" value="Genomic_DNA"/>
</dbReference>
<sequence length="131" mass="14989">MNTIAQARTPQERAVLEVFDRHVAAFNSGDVEAVLNDFDERSVVVTQDGVFEGRERIRALYQELLAEFGVIDRGDSPGLSLDALYLRHEMLFIVWHAESKNHMYPFGTDTFICREGKFERQSIAFSPPQPR</sequence>
<gene>
    <name evidence="2" type="ORF">GX576_04235</name>
</gene>
<dbReference type="Proteomes" id="UP000536534">
    <property type="component" value="Unassembled WGS sequence"/>
</dbReference>
<evidence type="ECO:0000259" key="1">
    <source>
        <dbReference type="Pfam" id="PF12680"/>
    </source>
</evidence>
<dbReference type="InterPro" id="IPR032710">
    <property type="entry name" value="NTF2-like_dom_sf"/>
</dbReference>
<name>A0A7X7LUJ5_9RHOO</name>
<comment type="caution">
    <text evidence="2">The sequence shown here is derived from an EMBL/GenBank/DDBJ whole genome shotgun (WGS) entry which is preliminary data.</text>
</comment>
<accession>A0A7X7LUJ5</accession>
<evidence type="ECO:0000313" key="2">
    <source>
        <dbReference type="EMBL" id="NLF53603.1"/>
    </source>
</evidence>
<proteinExistence type="predicted"/>
<dbReference type="Gene3D" id="3.10.450.50">
    <property type="match status" value="1"/>
</dbReference>